<dbReference type="AlphaFoldDB" id="A0A7G8Q4A4"/>
<dbReference type="GO" id="GO:0006879">
    <property type="term" value="P:intracellular iron ion homeostasis"/>
    <property type="evidence" value="ECO:0007669"/>
    <property type="project" value="TreeGrafter"/>
</dbReference>
<evidence type="ECO:0000256" key="3">
    <source>
        <dbReference type="ARBA" id="ARBA00022896"/>
    </source>
</evidence>
<dbReference type="Gene3D" id="4.10.860.20">
    <property type="entry name" value="Rabenosyn, Rab binding domain"/>
    <property type="match status" value="1"/>
</dbReference>
<dbReference type="InterPro" id="IPR006620">
    <property type="entry name" value="Pro_4_hyd_alph"/>
</dbReference>
<keyword evidence="4 7" id="KW-0223">Dioxygenase</keyword>
<dbReference type="Proteomes" id="UP000515873">
    <property type="component" value="Chromosome"/>
</dbReference>
<dbReference type="GO" id="GO:0031418">
    <property type="term" value="F:L-ascorbic acid binding"/>
    <property type="evidence" value="ECO:0007669"/>
    <property type="project" value="UniProtKB-KW"/>
</dbReference>
<keyword evidence="10" id="KW-1185">Reference proteome</keyword>
<reference evidence="9 10" key="1">
    <citation type="submission" date="2020-08" db="EMBL/GenBank/DDBJ databases">
        <title>Dyella sp. G9 isolated from forest soil.</title>
        <authorList>
            <person name="Fu J."/>
            <person name="Qiu L."/>
        </authorList>
    </citation>
    <scope>NUCLEOTIDE SEQUENCE [LARGE SCALE GENOMIC DNA]</scope>
    <source>
        <strain evidence="9 10">G9</strain>
    </source>
</reference>
<dbReference type="InterPro" id="IPR005123">
    <property type="entry name" value="Oxoglu/Fe-dep_dioxygenase_dom"/>
</dbReference>
<organism evidence="9 10">
    <name type="scientific">Dyella telluris</name>
    <dbReference type="NCBI Taxonomy" id="2763498"/>
    <lineage>
        <taxon>Bacteria</taxon>
        <taxon>Pseudomonadati</taxon>
        <taxon>Pseudomonadota</taxon>
        <taxon>Gammaproteobacteria</taxon>
        <taxon>Lysobacterales</taxon>
        <taxon>Rhodanobacteraceae</taxon>
        <taxon>Dyella</taxon>
    </lineage>
</organism>
<evidence type="ECO:0000256" key="5">
    <source>
        <dbReference type="ARBA" id="ARBA00023002"/>
    </source>
</evidence>
<accession>A0A7G8Q4A4</accession>
<evidence type="ECO:0000256" key="1">
    <source>
        <dbReference type="ARBA" id="ARBA00001961"/>
    </source>
</evidence>
<evidence type="ECO:0000313" key="9">
    <source>
        <dbReference type="EMBL" id="QNK01612.1"/>
    </source>
</evidence>
<evidence type="ECO:0000256" key="4">
    <source>
        <dbReference type="ARBA" id="ARBA00022964"/>
    </source>
</evidence>
<dbReference type="PROSITE" id="PS51471">
    <property type="entry name" value="FE2OG_OXY"/>
    <property type="match status" value="1"/>
</dbReference>
<evidence type="ECO:0000313" key="10">
    <source>
        <dbReference type="Proteomes" id="UP000515873"/>
    </source>
</evidence>
<dbReference type="KEGG" id="dtl:H8F01_00050"/>
<dbReference type="InterPro" id="IPR023550">
    <property type="entry name" value="PKHD_hydroxylase"/>
</dbReference>
<dbReference type="NCBIfam" id="NF003975">
    <property type="entry name" value="PRK05467.1-4"/>
    <property type="match status" value="1"/>
</dbReference>
<dbReference type="InterPro" id="IPR041097">
    <property type="entry name" value="PKHD_C"/>
</dbReference>
<protein>
    <submittedName>
        <fullName evidence="9">Fe2+-dependent dioxygenase</fullName>
    </submittedName>
</protein>
<dbReference type="RefSeq" id="WP_187057071.1">
    <property type="nucleotide sequence ID" value="NZ_CP060412.1"/>
</dbReference>
<dbReference type="HAMAP" id="MF_00657">
    <property type="entry name" value="Hydroxyl_YbiX"/>
    <property type="match status" value="1"/>
</dbReference>
<dbReference type="PANTHER" id="PTHR41536:SF1">
    <property type="entry name" value="PKHD-TYPE HYDROXYLASE YBIX"/>
    <property type="match status" value="1"/>
</dbReference>
<dbReference type="GO" id="GO:0005506">
    <property type="term" value="F:iron ion binding"/>
    <property type="evidence" value="ECO:0007669"/>
    <property type="project" value="InterPro"/>
</dbReference>
<sequence length="221" mass="24157">MLLHVPDVLNADELAQGRQRLAQASWNEDGAAAGHGRQLPGDSAEARELDALVSAALHRNTTFFAGALPRHISPPQFRGYRPGQSSGARVDNAIRIDRGTGDGATIRTDLLAVLFFSGPDEYDGGDMVVEDTYGSHTVRLAAGDMILYPASSLHRVEPVLRGERVEAQLWIQSLVRDEAQRRLLLELDVSIQSLAQAEAPQADVLRLTGVYHNLLRTWSET</sequence>
<keyword evidence="2" id="KW-0479">Metal-binding</keyword>
<dbReference type="Pfam" id="PF13640">
    <property type="entry name" value="2OG-FeII_Oxy_3"/>
    <property type="match status" value="1"/>
</dbReference>
<keyword evidence="3" id="KW-0847">Vitamin C</keyword>
<keyword evidence="6" id="KW-0408">Iron</keyword>
<gene>
    <name evidence="9" type="ORF">H8F01_00050</name>
</gene>
<evidence type="ECO:0000256" key="6">
    <source>
        <dbReference type="ARBA" id="ARBA00023004"/>
    </source>
</evidence>
<evidence type="ECO:0000256" key="2">
    <source>
        <dbReference type="ARBA" id="ARBA00022723"/>
    </source>
</evidence>
<dbReference type="EMBL" id="CP060412">
    <property type="protein sequence ID" value="QNK01612.1"/>
    <property type="molecule type" value="Genomic_DNA"/>
</dbReference>
<evidence type="ECO:0000256" key="7">
    <source>
        <dbReference type="HAMAP-Rule" id="MF_00657"/>
    </source>
</evidence>
<comment type="caution">
    <text evidence="7">Lacks conserved residue(s) required for the propagation of feature annotation.</text>
</comment>
<dbReference type="InterPro" id="IPR044862">
    <property type="entry name" value="Pro_4_hyd_alph_FE2OG_OXY"/>
</dbReference>
<dbReference type="SMART" id="SM00702">
    <property type="entry name" value="P4Hc"/>
    <property type="match status" value="1"/>
</dbReference>
<proteinExistence type="inferred from homology"/>
<dbReference type="GO" id="GO:0016706">
    <property type="term" value="F:2-oxoglutarate-dependent dioxygenase activity"/>
    <property type="evidence" value="ECO:0007669"/>
    <property type="project" value="UniProtKB-UniRule"/>
</dbReference>
<keyword evidence="5 7" id="KW-0560">Oxidoreductase</keyword>
<evidence type="ECO:0000259" key="8">
    <source>
        <dbReference type="PROSITE" id="PS51471"/>
    </source>
</evidence>
<dbReference type="PANTHER" id="PTHR41536">
    <property type="entry name" value="PKHD-TYPE HYDROXYLASE YBIX"/>
    <property type="match status" value="1"/>
</dbReference>
<feature type="domain" description="Fe2OG dioxygenase" evidence="8">
    <location>
        <begin position="71"/>
        <end position="173"/>
    </location>
</feature>
<comment type="cofactor">
    <cofactor evidence="1">
        <name>L-ascorbate</name>
        <dbReference type="ChEBI" id="CHEBI:38290"/>
    </cofactor>
</comment>
<feature type="binding site" evidence="7">
    <location>
        <position position="164"/>
    </location>
    <ligand>
        <name>2-oxoglutarate</name>
        <dbReference type="ChEBI" id="CHEBI:16810"/>
    </ligand>
</feature>
<dbReference type="Pfam" id="PF18331">
    <property type="entry name" value="PKHD_C"/>
    <property type="match status" value="1"/>
</dbReference>
<dbReference type="NCBIfam" id="NF003974">
    <property type="entry name" value="PRK05467.1-3"/>
    <property type="match status" value="1"/>
</dbReference>
<name>A0A7G8Q4A4_9GAMM</name>
<dbReference type="Gene3D" id="2.60.120.620">
    <property type="entry name" value="q2cbj1_9rhob like domain"/>
    <property type="match status" value="1"/>
</dbReference>
<dbReference type="GO" id="GO:0006974">
    <property type="term" value="P:DNA damage response"/>
    <property type="evidence" value="ECO:0007669"/>
    <property type="project" value="TreeGrafter"/>
</dbReference>